<dbReference type="EC" id="3.1.21.5" evidence="2"/>
<dbReference type="InterPro" id="IPR027417">
    <property type="entry name" value="P-loop_NTPase"/>
</dbReference>
<name>A0A3B1EAD2_9ZZZZ</name>
<dbReference type="InterPro" id="IPR006935">
    <property type="entry name" value="Helicase/UvrB_N"/>
</dbReference>
<dbReference type="GO" id="GO:0015668">
    <property type="term" value="F:type III site-specific deoxyribonuclease activity"/>
    <property type="evidence" value="ECO:0007669"/>
    <property type="project" value="UniProtKB-EC"/>
</dbReference>
<sequence length="867" mass="102054">MNFLFDNIKSEFGRELRKDKDYPYVSNNLNPKLELREYQKQAFKRFYLYYENDEVEEYIKPQNNIHLAFNMATGSGKTVIMSGLILYLYNQGYRNFLFFVNRGQIVEKTKDNFINTNSNKYLFNDKIVINNKEVKIKAVDNFSYSSSDDINICFTTIQGLFSDIHNEKENSITIEDFKDKKIALIADEAHHINASTKKVKATNGFKFDGSDNIEKPSWENTVDKIFKANNDNILLEFTATLELDNKNVKSKYLDKIIYKYDLKDFVSDKYSKKIDLFKSDVSKNQRVLQALIVSIYREEIANKYGLNIKPVVLLKSSKIEESKNNQEEFYNQLEQLKASDLEAIKTTTNIEILKTIFKYFSDNKIGLNTIIEKIKIAFAENKILCTNSDKELETNQKLLNTLEDKNNPIRAIFTVDKLNEGWDVLNLFDIVRLYDGQSTGGANKGKVSKKTINEAQLVGRGARYCPFVSEEYQELFKRKYDDDITNELRILEELYFHSENESRYISEIKKALIEQGLIENEDNEPIELKLKLKSELQTNINFLNNKIFLNERKKKNYNYVKKLKDFGIAQSNFRYELRSGKGSLVDVFDKDIGDDEIDTKTKEKNLVDFIGFNIIYNAILQNDFYTFSSLKRYLPNLNSMSEFINEDNYLKQYNIDINGDENKINSLTAKEKLNIILSFLSVLEDEMKNNIVQYEGTKKFKSYRFDKIFKTKTLLIPREKEKSILVNNDEWFAFKDFYGTSEEENLIELIGIMFDKIEQKYKKDEIYLIRNERHFAIYSFDEGRRFEPDFVLFIKNNDNTHYQIFIEPKGEHIKKHDKWKEEFLSAIKNKFKIVEAQNDTYNLLGLKFYNQASENEFKNEFKMELGL</sequence>
<protein>
    <submittedName>
        <fullName evidence="2">Type III restriction-modification system DNA endonuclease res</fullName>
        <ecNumber evidence="2">3.1.21.5</ecNumber>
    </submittedName>
</protein>
<accession>A0A3B1EAD2</accession>
<keyword evidence="2" id="KW-0255">Endonuclease</keyword>
<organism evidence="2">
    <name type="scientific">hydrothermal vent metagenome</name>
    <dbReference type="NCBI Taxonomy" id="652676"/>
    <lineage>
        <taxon>unclassified sequences</taxon>
        <taxon>metagenomes</taxon>
        <taxon>ecological metagenomes</taxon>
    </lineage>
</organism>
<evidence type="ECO:0000259" key="1">
    <source>
        <dbReference type="PROSITE" id="PS51192"/>
    </source>
</evidence>
<dbReference type="SUPFAM" id="SSF52540">
    <property type="entry name" value="P-loop containing nucleoside triphosphate hydrolases"/>
    <property type="match status" value="2"/>
</dbReference>
<dbReference type="PANTHER" id="PTHR47396:SF1">
    <property type="entry name" value="ATP-DEPENDENT HELICASE IRC3-RELATED"/>
    <property type="match status" value="1"/>
</dbReference>
<dbReference type="GO" id="GO:0003677">
    <property type="term" value="F:DNA binding"/>
    <property type="evidence" value="ECO:0007669"/>
    <property type="project" value="InterPro"/>
</dbReference>
<dbReference type="InterPro" id="IPR050742">
    <property type="entry name" value="Helicase_Restrict-Modif_Enz"/>
</dbReference>
<dbReference type="Pfam" id="PF04851">
    <property type="entry name" value="ResIII"/>
    <property type="match status" value="1"/>
</dbReference>
<reference evidence="2" key="1">
    <citation type="submission" date="2018-10" db="EMBL/GenBank/DDBJ databases">
        <authorList>
            <person name="Aoki K."/>
        </authorList>
    </citation>
    <scope>NUCLEOTIDE SEQUENCE</scope>
</reference>
<dbReference type="PANTHER" id="PTHR47396">
    <property type="entry name" value="TYPE I RESTRICTION ENZYME ECOKI R PROTEIN"/>
    <property type="match status" value="1"/>
</dbReference>
<dbReference type="InterPro" id="IPR014001">
    <property type="entry name" value="Helicase_ATP-bd"/>
</dbReference>
<dbReference type="GO" id="GO:0005829">
    <property type="term" value="C:cytosol"/>
    <property type="evidence" value="ECO:0007669"/>
    <property type="project" value="TreeGrafter"/>
</dbReference>
<dbReference type="Gene3D" id="3.40.50.300">
    <property type="entry name" value="P-loop containing nucleotide triphosphate hydrolases"/>
    <property type="match status" value="1"/>
</dbReference>
<dbReference type="PROSITE" id="PS51192">
    <property type="entry name" value="HELICASE_ATP_BIND_1"/>
    <property type="match status" value="1"/>
</dbReference>
<feature type="domain" description="Helicase ATP-binding" evidence="1">
    <location>
        <begin position="58"/>
        <end position="259"/>
    </location>
</feature>
<gene>
    <name evidence="2" type="ORF">MNB_ARC-1_267</name>
</gene>
<dbReference type="CDD" id="cd18785">
    <property type="entry name" value="SF2_C"/>
    <property type="match status" value="1"/>
</dbReference>
<dbReference type="AlphaFoldDB" id="A0A3B1EAD2"/>
<keyword evidence="2" id="KW-0540">Nuclease</keyword>
<proteinExistence type="predicted"/>
<dbReference type="SMART" id="SM00487">
    <property type="entry name" value="DEXDc"/>
    <property type="match status" value="1"/>
</dbReference>
<keyword evidence="2" id="KW-0378">Hydrolase</keyword>
<dbReference type="EMBL" id="UOYO01000058">
    <property type="protein sequence ID" value="VAY88458.1"/>
    <property type="molecule type" value="Genomic_DNA"/>
</dbReference>
<evidence type="ECO:0000313" key="2">
    <source>
        <dbReference type="EMBL" id="VAY88458.1"/>
    </source>
</evidence>
<dbReference type="GO" id="GO:0005524">
    <property type="term" value="F:ATP binding"/>
    <property type="evidence" value="ECO:0007669"/>
    <property type="project" value="InterPro"/>
</dbReference>